<accession>A0A9R1W6Q6</accession>
<proteinExistence type="predicted"/>
<evidence type="ECO:0000313" key="2">
    <source>
        <dbReference type="Proteomes" id="UP000235145"/>
    </source>
</evidence>
<organism evidence="1 2">
    <name type="scientific">Lactuca sativa</name>
    <name type="common">Garden lettuce</name>
    <dbReference type="NCBI Taxonomy" id="4236"/>
    <lineage>
        <taxon>Eukaryota</taxon>
        <taxon>Viridiplantae</taxon>
        <taxon>Streptophyta</taxon>
        <taxon>Embryophyta</taxon>
        <taxon>Tracheophyta</taxon>
        <taxon>Spermatophyta</taxon>
        <taxon>Magnoliopsida</taxon>
        <taxon>eudicotyledons</taxon>
        <taxon>Gunneridae</taxon>
        <taxon>Pentapetalae</taxon>
        <taxon>asterids</taxon>
        <taxon>campanulids</taxon>
        <taxon>Asterales</taxon>
        <taxon>Asteraceae</taxon>
        <taxon>Cichorioideae</taxon>
        <taxon>Cichorieae</taxon>
        <taxon>Lactucinae</taxon>
        <taxon>Lactuca</taxon>
    </lineage>
</organism>
<name>A0A9R1W6Q6_LACSA</name>
<reference evidence="1 2" key="1">
    <citation type="journal article" date="2017" name="Nat. Commun.">
        <title>Genome assembly with in vitro proximity ligation data and whole-genome triplication in lettuce.</title>
        <authorList>
            <person name="Reyes-Chin-Wo S."/>
            <person name="Wang Z."/>
            <person name="Yang X."/>
            <person name="Kozik A."/>
            <person name="Arikit S."/>
            <person name="Song C."/>
            <person name="Xia L."/>
            <person name="Froenicke L."/>
            <person name="Lavelle D.O."/>
            <person name="Truco M.J."/>
            <person name="Xia R."/>
            <person name="Zhu S."/>
            <person name="Xu C."/>
            <person name="Xu H."/>
            <person name="Xu X."/>
            <person name="Cox K."/>
            <person name="Korf I."/>
            <person name="Meyers B.C."/>
            <person name="Michelmore R.W."/>
        </authorList>
    </citation>
    <scope>NUCLEOTIDE SEQUENCE [LARGE SCALE GENOMIC DNA]</scope>
    <source>
        <strain evidence="2">cv. Salinas</strain>
        <tissue evidence="1">Seedlings</tissue>
    </source>
</reference>
<comment type="caution">
    <text evidence="1">The sequence shown here is derived from an EMBL/GenBank/DDBJ whole genome shotgun (WGS) entry which is preliminary data.</text>
</comment>
<protein>
    <submittedName>
        <fullName evidence="1">Uncharacterized protein</fullName>
    </submittedName>
</protein>
<keyword evidence="2" id="KW-1185">Reference proteome</keyword>
<sequence>MTYVNRVWMAAGVAVVNGHTDQSYKLKSLLINSFRHGKKAFTSDLRPLSGLLISDTRRQHSPMSLSGKSCTLTAGAKAEDWFVLSVWEAFSTDEESMMRVNSWWGCGSEGVIS</sequence>
<gene>
    <name evidence="1" type="ORF">LSAT_V11C300117560</name>
</gene>
<evidence type="ECO:0000313" key="1">
    <source>
        <dbReference type="EMBL" id="KAJ0218193.1"/>
    </source>
</evidence>
<dbReference type="EMBL" id="NBSK02000003">
    <property type="protein sequence ID" value="KAJ0218193.1"/>
    <property type="molecule type" value="Genomic_DNA"/>
</dbReference>
<dbReference type="Proteomes" id="UP000235145">
    <property type="component" value="Unassembled WGS sequence"/>
</dbReference>
<dbReference type="AlphaFoldDB" id="A0A9R1W6Q6"/>